<feature type="compositionally biased region" description="Acidic residues" evidence="1">
    <location>
        <begin position="247"/>
        <end position="257"/>
    </location>
</feature>
<proteinExistence type="predicted"/>
<feature type="region of interest" description="Disordered" evidence="1">
    <location>
        <begin position="138"/>
        <end position="291"/>
    </location>
</feature>
<feature type="compositionally biased region" description="Polar residues" evidence="1">
    <location>
        <begin position="275"/>
        <end position="291"/>
    </location>
</feature>
<reference evidence="3" key="1">
    <citation type="submission" date="2022-07" db="EMBL/GenBank/DDBJ databases">
        <title>Phylogenomic reconstructions and comparative analyses of Kickxellomycotina fungi.</title>
        <authorList>
            <person name="Reynolds N.K."/>
            <person name="Stajich J.E."/>
            <person name="Barry K."/>
            <person name="Grigoriev I.V."/>
            <person name="Crous P."/>
            <person name="Smith M.E."/>
        </authorList>
    </citation>
    <scope>NUCLEOTIDE SEQUENCE</scope>
    <source>
        <strain evidence="3">RSA 861</strain>
    </source>
</reference>
<sequence length="291" mass="32519">MNLPRVVLQGLLLVVMAVGLLHAQPTVIDQTAPALYRAGTNQLSPKFGGPMNEIRRYKVWYTSLFKRLGIPYESRTIVDRQLSYNEEDYANFSKKYRTATTMGLRSMEAKAGQSMIFKPFDWARSRSRDLSNVNNVTKLYEDGQPSDTPLSANGDENRLPPEEYNSGSQGSAGFNQQSHPQYQDQSQDDDEEYFDALDTFPDESQEGQVKKVGPPKPPRGVYRGENSSDSDRRNSVASPFADLEAVFSDEDEFEGDEGTGKSYSSGYNDRVQPVASDSDQIGFQPSSKKES</sequence>
<name>A0A9W8DS83_9FUNG</name>
<keyword evidence="2" id="KW-0732">Signal</keyword>
<feature type="chain" id="PRO_5040811987" evidence="2">
    <location>
        <begin position="24"/>
        <end position="291"/>
    </location>
</feature>
<gene>
    <name evidence="3" type="ORF">IWQ60_006392</name>
</gene>
<evidence type="ECO:0000313" key="3">
    <source>
        <dbReference type="EMBL" id="KAJ1922652.1"/>
    </source>
</evidence>
<feature type="compositionally biased region" description="Acidic residues" evidence="1">
    <location>
        <begin position="186"/>
        <end position="205"/>
    </location>
</feature>
<accession>A0A9W8DS83</accession>
<dbReference type="EMBL" id="JANBPT010000382">
    <property type="protein sequence ID" value="KAJ1922652.1"/>
    <property type="molecule type" value="Genomic_DNA"/>
</dbReference>
<organism evidence="3 4">
    <name type="scientific">Tieghemiomyces parasiticus</name>
    <dbReference type="NCBI Taxonomy" id="78921"/>
    <lineage>
        <taxon>Eukaryota</taxon>
        <taxon>Fungi</taxon>
        <taxon>Fungi incertae sedis</taxon>
        <taxon>Zoopagomycota</taxon>
        <taxon>Kickxellomycotina</taxon>
        <taxon>Dimargaritomycetes</taxon>
        <taxon>Dimargaritales</taxon>
        <taxon>Dimargaritaceae</taxon>
        <taxon>Tieghemiomyces</taxon>
    </lineage>
</organism>
<evidence type="ECO:0000256" key="2">
    <source>
        <dbReference type="SAM" id="SignalP"/>
    </source>
</evidence>
<dbReference type="AlphaFoldDB" id="A0A9W8DS83"/>
<feature type="compositionally biased region" description="Low complexity" evidence="1">
    <location>
        <begin position="176"/>
        <end position="185"/>
    </location>
</feature>
<comment type="caution">
    <text evidence="3">The sequence shown here is derived from an EMBL/GenBank/DDBJ whole genome shotgun (WGS) entry which is preliminary data.</text>
</comment>
<feature type="signal peptide" evidence="2">
    <location>
        <begin position="1"/>
        <end position="23"/>
    </location>
</feature>
<evidence type="ECO:0000313" key="4">
    <source>
        <dbReference type="Proteomes" id="UP001150569"/>
    </source>
</evidence>
<protein>
    <submittedName>
        <fullName evidence="3">Uncharacterized protein</fullName>
    </submittedName>
</protein>
<feature type="compositionally biased region" description="Polar residues" evidence="1">
    <location>
        <begin position="165"/>
        <end position="175"/>
    </location>
</feature>
<keyword evidence="4" id="KW-1185">Reference proteome</keyword>
<evidence type="ECO:0000256" key="1">
    <source>
        <dbReference type="SAM" id="MobiDB-lite"/>
    </source>
</evidence>
<dbReference type="Proteomes" id="UP001150569">
    <property type="component" value="Unassembled WGS sequence"/>
</dbReference>